<evidence type="ECO:0000256" key="1">
    <source>
        <dbReference type="ARBA" id="ARBA00023015"/>
    </source>
</evidence>
<dbReference type="PROSITE" id="PS50949">
    <property type="entry name" value="HTH_GNTR"/>
    <property type="match status" value="1"/>
</dbReference>
<organism evidence="5 6">
    <name type="scientific">Phytoactinopolyspora halotolerans</name>
    <dbReference type="NCBI Taxonomy" id="1981512"/>
    <lineage>
        <taxon>Bacteria</taxon>
        <taxon>Bacillati</taxon>
        <taxon>Actinomycetota</taxon>
        <taxon>Actinomycetes</taxon>
        <taxon>Jiangellales</taxon>
        <taxon>Jiangellaceae</taxon>
        <taxon>Phytoactinopolyspora</taxon>
    </lineage>
</organism>
<dbReference type="InterPro" id="IPR036390">
    <property type="entry name" value="WH_DNA-bd_sf"/>
</dbReference>
<dbReference type="GO" id="GO:0003700">
    <property type="term" value="F:DNA-binding transcription factor activity"/>
    <property type="evidence" value="ECO:0007669"/>
    <property type="project" value="InterPro"/>
</dbReference>
<dbReference type="InterPro" id="IPR050679">
    <property type="entry name" value="Bact_HTH_transcr_reg"/>
</dbReference>
<dbReference type="Proteomes" id="UP000475214">
    <property type="component" value="Unassembled WGS sequence"/>
</dbReference>
<dbReference type="PANTHER" id="PTHR44846:SF1">
    <property type="entry name" value="MANNOSYL-D-GLYCERATE TRANSPORT_METABOLISM SYSTEM REPRESSOR MNGR-RELATED"/>
    <property type="match status" value="1"/>
</dbReference>
<reference evidence="5 6" key="1">
    <citation type="submission" date="2020-02" db="EMBL/GenBank/DDBJ databases">
        <authorList>
            <person name="Li X.-J."/>
            <person name="Han X.-M."/>
        </authorList>
    </citation>
    <scope>NUCLEOTIDE SEQUENCE [LARGE SCALE GENOMIC DNA]</scope>
    <source>
        <strain evidence="5 6">CCTCC AB 2017055</strain>
    </source>
</reference>
<comment type="caution">
    <text evidence="5">The sequence shown here is derived from an EMBL/GenBank/DDBJ whole genome shotgun (WGS) entry which is preliminary data.</text>
</comment>
<evidence type="ECO:0000259" key="4">
    <source>
        <dbReference type="PROSITE" id="PS50949"/>
    </source>
</evidence>
<dbReference type="InterPro" id="IPR036388">
    <property type="entry name" value="WH-like_DNA-bd_sf"/>
</dbReference>
<keyword evidence="2" id="KW-0238">DNA-binding</keyword>
<dbReference type="EMBL" id="JAAGOA010000010">
    <property type="protein sequence ID" value="NEE01507.1"/>
    <property type="molecule type" value="Genomic_DNA"/>
</dbReference>
<sequence>MTHASPEPFDPHTGPPGYVYHKLADHIATLINAGTLKPGTRLPAEAELARTYDVSVGTLRHAVRDLCARGLVVKIPAKGTYVAGSR</sequence>
<dbReference type="SUPFAM" id="SSF46785">
    <property type="entry name" value="Winged helix' DNA-binding domain"/>
    <property type="match status" value="1"/>
</dbReference>
<keyword evidence="3" id="KW-0804">Transcription</keyword>
<dbReference type="RefSeq" id="WP_163739238.1">
    <property type="nucleotide sequence ID" value="NZ_JAAGOA010000010.1"/>
</dbReference>
<dbReference type="Gene3D" id="1.10.10.10">
    <property type="entry name" value="Winged helix-like DNA-binding domain superfamily/Winged helix DNA-binding domain"/>
    <property type="match status" value="1"/>
</dbReference>
<evidence type="ECO:0000313" key="6">
    <source>
        <dbReference type="Proteomes" id="UP000475214"/>
    </source>
</evidence>
<keyword evidence="1" id="KW-0805">Transcription regulation</keyword>
<feature type="domain" description="HTH gntR-type" evidence="4">
    <location>
        <begin position="17"/>
        <end position="85"/>
    </location>
</feature>
<evidence type="ECO:0000256" key="2">
    <source>
        <dbReference type="ARBA" id="ARBA00023125"/>
    </source>
</evidence>
<proteinExistence type="predicted"/>
<evidence type="ECO:0000313" key="5">
    <source>
        <dbReference type="EMBL" id="NEE01507.1"/>
    </source>
</evidence>
<accession>A0A6L9S8W2</accession>
<name>A0A6L9S8W2_9ACTN</name>
<gene>
    <name evidence="5" type="ORF">G1H10_15145</name>
</gene>
<dbReference type="Pfam" id="PF00392">
    <property type="entry name" value="GntR"/>
    <property type="match status" value="1"/>
</dbReference>
<dbReference type="AlphaFoldDB" id="A0A6L9S8W2"/>
<dbReference type="GO" id="GO:0045892">
    <property type="term" value="P:negative regulation of DNA-templated transcription"/>
    <property type="evidence" value="ECO:0007669"/>
    <property type="project" value="TreeGrafter"/>
</dbReference>
<evidence type="ECO:0000256" key="3">
    <source>
        <dbReference type="ARBA" id="ARBA00023163"/>
    </source>
</evidence>
<protein>
    <submittedName>
        <fullName evidence="5">Winged helix-turn-helix transcriptional regulator</fullName>
    </submittedName>
</protein>
<dbReference type="PANTHER" id="PTHR44846">
    <property type="entry name" value="MANNOSYL-D-GLYCERATE TRANSPORT/METABOLISM SYSTEM REPRESSOR MNGR-RELATED"/>
    <property type="match status" value="1"/>
</dbReference>
<dbReference type="GO" id="GO:0003677">
    <property type="term" value="F:DNA binding"/>
    <property type="evidence" value="ECO:0007669"/>
    <property type="project" value="UniProtKB-KW"/>
</dbReference>
<dbReference type="InterPro" id="IPR000524">
    <property type="entry name" value="Tscrpt_reg_HTH_GntR"/>
</dbReference>
<dbReference type="CDD" id="cd07377">
    <property type="entry name" value="WHTH_GntR"/>
    <property type="match status" value="1"/>
</dbReference>
<keyword evidence="6" id="KW-1185">Reference proteome</keyword>
<dbReference type="SMART" id="SM00345">
    <property type="entry name" value="HTH_GNTR"/>
    <property type="match status" value="1"/>
</dbReference>